<dbReference type="CDD" id="cd18186">
    <property type="entry name" value="BTB_POZ_ZBTB_KLHL-like"/>
    <property type="match status" value="1"/>
</dbReference>
<dbReference type="Pfam" id="PF00651">
    <property type="entry name" value="BTB"/>
    <property type="match status" value="1"/>
</dbReference>
<feature type="non-terminal residue" evidence="2">
    <location>
        <position position="158"/>
    </location>
</feature>
<feature type="domain" description="BTB" evidence="1">
    <location>
        <begin position="1"/>
        <end position="70"/>
    </location>
</feature>
<reference evidence="2" key="1">
    <citation type="journal article" date="2020" name="Stud. Mycol.">
        <title>101 Dothideomycetes genomes: a test case for predicting lifestyles and emergence of pathogens.</title>
        <authorList>
            <person name="Haridas S."/>
            <person name="Albert R."/>
            <person name="Binder M."/>
            <person name="Bloem J."/>
            <person name="Labutti K."/>
            <person name="Salamov A."/>
            <person name="Andreopoulos B."/>
            <person name="Baker S."/>
            <person name="Barry K."/>
            <person name="Bills G."/>
            <person name="Bluhm B."/>
            <person name="Cannon C."/>
            <person name="Castanera R."/>
            <person name="Culley D."/>
            <person name="Daum C."/>
            <person name="Ezra D."/>
            <person name="Gonzalez J."/>
            <person name="Henrissat B."/>
            <person name="Kuo A."/>
            <person name="Liang C."/>
            <person name="Lipzen A."/>
            <person name="Lutzoni F."/>
            <person name="Magnuson J."/>
            <person name="Mondo S."/>
            <person name="Nolan M."/>
            <person name="Ohm R."/>
            <person name="Pangilinan J."/>
            <person name="Park H.-J."/>
            <person name="Ramirez L."/>
            <person name="Alfaro M."/>
            <person name="Sun H."/>
            <person name="Tritt A."/>
            <person name="Yoshinaga Y."/>
            <person name="Zwiers L.-H."/>
            <person name="Turgeon B."/>
            <person name="Goodwin S."/>
            <person name="Spatafora J."/>
            <person name="Crous P."/>
            <person name="Grigoriev I."/>
        </authorList>
    </citation>
    <scope>NUCLEOTIDE SEQUENCE</scope>
    <source>
        <strain evidence="2">CBS 125425</strain>
    </source>
</reference>
<dbReference type="Gene3D" id="3.30.710.10">
    <property type="entry name" value="Potassium Channel Kv1.1, Chain A"/>
    <property type="match status" value="1"/>
</dbReference>
<organism evidence="2 3">
    <name type="scientific">Polyplosphaeria fusca</name>
    <dbReference type="NCBI Taxonomy" id="682080"/>
    <lineage>
        <taxon>Eukaryota</taxon>
        <taxon>Fungi</taxon>
        <taxon>Dikarya</taxon>
        <taxon>Ascomycota</taxon>
        <taxon>Pezizomycotina</taxon>
        <taxon>Dothideomycetes</taxon>
        <taxon>Pleosporomycetidae</taxon>
        <taxon>Pleosporales</taxon>
        <taxon>Tetraplosphaeriaceae</taxon>
        <taxon>Polyplosphaeria</taxon>
    </lineage>
</organism>
<comment type="caution">
    <text evidence="2">The sequence shown here is derived from an EMBL/GenBank/DDBJ whole genome shotgun (WGS) entry which is preliminary data.</text>
</comment>
<dbReference type="SUPFAM" id="SSF54695">
    <property type="entry name" value="POZ domain"/>
    <property type="match status" value="1"/>
</dbReference>
<dbReference type="InterPro" id="IPR000210">
    <property type="entry name" value="BTB/POZ_dom"/>
</dbReference>
<evidence type="ECO:0000313" key="3">
    <source>
        <dbReference type="Proteomes" id="UP000799444"/>
    </source>
</evidence>
<feature type="non-terminal residue" evidence="2">
    <location>
        <position position="1"/>
    </location>
</feature>
<keyword evidence="3" id="KW-1185">Reference proteome</keyword>
<evidence type="ECO:0000313" key="2">
    <source>
        <dbReference type="EMBL" id="KAF2731071.1"/>
    </source>
</evidence>
<sequence length="158" mass="18389">VIVRVGKDPYQEQFLAHEGTLIKYSEFFKRALSGSWVESDLRIITLPEDDPEIFELFLNYLYTKQLPIQEQKDYTTLTEEEYGSQFNRECERVGQIYVMGEKLQSTIVKNAAIFAILGLTKLRDFKGELFVPNPNMVRDIYEGTPPGNPARRFLVDIW</sequence>
<dbReference type="InterPro" id="IPR011333">
    <property type="entry name" value="SKP1/BTB/POZ_sf"/>
</dbReference>
<dbReference type="OrthoDB" id="1022638at2759"/>
<dbReference type="AlphaFoldDB" id="A0A9P4UZF8"/>
<accession>A0A9P4UZF8</accession>
<proteinExistence type="predicted"/>
<protein>
    <recommendedName>
        <fullName evidence="1">BTB domain-containing protein</fullName>
    </recommendedName>
</protein>
<dbReference type="EMBL" id="ML996203">
    <property type="protein sequence ID" value="KAF2731071.1"/>
    <property type="molecule type" value="Genomic_DNA"/>
</dbReference>
<gene>
    <name evidence="2" type="ORF">EJ04DRAFT_418566</name>
</gene>
<dbReference type="Proteomes" id="UP000799444">
    <property type="component" value="Unassembled WGS sequence"/>
</dbReference>
<evidence type="ECO:0000259" key="1">
    <source>
        <dbReference type="PROSITE" id="PS50097"/>
    </source>
</evidence>
<dbReference type="PROSITE" id="PS50097">
    <property type="entry name" value="BTB"/>
    <property type="match status" value="1"/>
</dbReference>
<dbReference type="PANTHER" id="PTHR47843">
    <property type="entry name" value="BTB DOMAIN-CONTAINING PROTEIN-RELATED"/>
    <property type="match status" value="1"/>
</dbReference>
<name>A0A9P4UZF8_9PLEO</name>
<dbReference type="PANTHER" id="PTHR47843:SF2">
    <property type="entry name" value="BTB DOMAIN-CONTAINING PROTEIN"/>
    <property type="match status" value="1"/>
</dbReference>
<dbReference type="SMART" id="SM00225">
    <property type="entry name" value="BTB"/>
    <property type="match status" value="1"/>
</dbReference>